<keyword evidence="2" id="KW-1185">Reference proteome</keyword>
<proteinExistence type="predicted"/>
<organism evidence="1 2">
    <name type="scientific">Letharia columbiana</name>
    <dbReference type="NCBI Taxonomy" id="112416"/>
    <lineage>
        <taxon>Eukaryota</taxon>
        <taxon>Fungi</taxon>
        <taxon>Dikarya</taxon>
        <taxon>Ascomycota</taxon>
        <taxon>Pezizomycotina</taxon>
        <taxon>Lecanoromycetes</taxon>
        <taxon>OSLEUM clade</taxon>
        <taxon>Lecanoromycetidae</taxon>
        <taxon>Lecanorales</taxon>
        <taxon>Lecanorineae</taxon>
        <taxon>Parmeliaceae</taxon>
        <taxon>Letharia</taxon>
    </lineage>
</organism>
<sequence length="133" mass="15066">MASEKTFIRRSKVLTHSLGGQAGLLRESGLIDNKIGMSNAWSQGLDNRVLWRRKETALPMEFINLIYDEPLQATIFGLKAKDELARRAEIGFVKDSRDSHPNQAWRPPASQLIESIILSTPSASITSRRWLYQ</sequence>
<dbReference type="AlphaFoldDB" id="A0A8H6FJL5"/>
<dbReference type="Proteomes" id="UP000578531">
    <property type="component" value="Unassembled WGS sequence"/>
</dbReference>
<dbReference type="GeneID" id="59292923"/>
<gene>
    <name evidence="1" type="ORF">HO173_011280</name>
</gene>
<evidence type="ECO:0000313" key="2">
    <source>
        <dbReference type="Proteomes" id="UP000578531"/>
    </source>
</evidence>
<dbReference type="RefSeq" id="XP_037159956.1">
    <property type="nucleotide sequence ID" value="XM_037313161.1"/>
</dbReference>
<protein>
    <submittedName>
        <fullName evidence="1">Uncharacterized protein</fullName>
    </submittedName>
</protein>
<dbReference type="EMBL" id="JACCJC010000069">
    <property type="protein sequence ID" value="KAF6229764.1"/>
    <property type="molecule type" value="Genomic_DNA"/>
</dbReference>
<name>A0A8H6FJL5_9LECA</name>
<accession>A0A8H6FJL5</accession>
<reference evidence="1 2" key="1">
    <citation type="journal article" date="2020" name="Genomics">
        <title>Complete, high-quality genomes from long-read metagenomic sequencing of two wolf lichen thalli reveals enigmatic genome architecture.</title>
        <authorList>
            <person name="McKenzie S.K."/>
            <person name="Walston R.F."/>
            <person name="Allen J.L."/>
        </authorList>
    </citation>
    <scope>NUCLEOTIDE SEQUENCE [LARGE SCALE GENOMIC DNA]</scope>
    <source>
        <strain evidence="1">WasteWater2</strain>
    </source>
</reference>
<evidence type="ECO:0000313" key="1">
    <source>
        <dbReference type="EMBL" id="KAF6229764.1"/>
    </source>
</evidence>
<comment type="caution">
    <text evidence="1">The sequence shown here is derived from an EMBL/GenBank/DDBJ whole genome shotgun (WGS) entry which is preliminary data.</text>
</comment>